<name>A0A6P1D0C1_9NOCA</name>
<comment type="caution">
    <text evidence="1">The sequence shown here is derived from an EMBL/GenBank/DDBJ whole genome shotgun (WGS) entry which is preliminary data.</text>
</comment>
<gene>
    <name evidence="1" type="ORF">GV791_31410</name>
</gene>
<reference evidence="1 2" key="1">
    <citation type="submission" date="2020-01" db="EMBL/GenBank/DDBJ databases">
        <title>Genetics and antimicrobial susceptibilities of Nocardia species isolated from the soil; a comparison with species isolated from humans.</title>
        <authorList>
            <person name="Carrasco G."/>
            <person name="Monzon S."/>
            <person name="Sansegundo M."/>
            <person name="Garcia E."/>
            <person name="Garrido N."/>
            <person name="Medina M.J."/>
            <person name="Villalon P."/>
            <person name="Ramirez-Arocha A.C."/>
            <person name="Jimenez P."/>
            <person name="Cuesta I."/>
            <person name="Valdezate S."/>
        </authorList>
    </citation>
    <scope>NUCLEOTIDE SEQUENCE [LARGE SCALE GENOMIC DNA]</scope>
    <source>
        <strain evidence="1 2">CNM20110626</strain>
    </source>
</reference>
<organism evidence="1 2">
    <name type="scientific">Nocardia cyriacigeorgica</name>
    <dbReference type="NCBI Taxonomy" id="135487"/>
    <lineage>
        <taxon>Bacteria</taxon>
        <taxon>Bacillati</taxon>
        <taxon>Actinomycetota</taxon>
        <taxon>Actinomycetes</taxon>
        <taxon>Mycobacteriales</taxon>
        <taxon>Nocardiaceae</taxon>
        <taxon>Nocardia</taxon>
    </lineage>
</organism>
<feature type="non-terminal residue" evidence="1">
    <location>
        <position position="113"/>
    </location>
</feature>
<evidence type="ECO:0000313" key="1">
    <source>
        <dbReference type="EMBL" id="NEW37026.1"/>
    </source>
</evidence>
<dbReference type="AlphaFoldDB" id="A0A6P1D0C1"/>
<protein>
    <submittedName>
        <fullName evidence="1">Acyl esterase</fullName>
    </submittedName>
</protein>
<feature type="non-terminal residue" evidence="1">
    <location>
        <position position="1"/>
    </location>
</feature>
<evidence type="ECO:0000313" key="2">
    <source>
        <dbReference type="Proteomes" id="UP000471166"/>
    </source>
</evidence>
<proteinExistence type="predicted"/>
<dbReference type="EMBL" id="JAAGVB010000316">
    <property type="protein sequence ID" value="NEW37026.1"/>
    <property type="molecule type" value="Genomic_DNA"/>
</dbReference>
<dbReference type="Proteomes" id="UP000471166">
    <property type="component" value="Unassembled WGS sequence"/>
</dbReference>
<accession>A0A6P1D0C1</accession>
<sequence>AWFGQWGHQTCHEKCATPHFDSELLAFFDKHVAGRDVRIPGPRITVGQFDGRWRGETQWPAADTVRVPVELRTGRYTDRGLLPGPDREIWSVTEPFAREVHLSGIPSATLSLT</sequence>